<sequence length="60" mass="6913">MDVGVGKKKADRFSIVRSISRQLGVQPTYQCSPVSRSLERRREIHVGLWMDKVRSDDPIQ</sequence>
<dbReference type="AlphaFoldDB" id="A0A200Q2W8"/>
<name>A0A200Q2W8_MACCD</name>
<organism evidence="1 2">
    <name type="scientific">Macleaya cordata</name>
    <name type="common">Five-seeded plume-poppy</name>
    <name type="synonym">Bocconia cordata</name>
    <dbReference type="NCBI Taxonomy" id="56857"/>
    <lineage>
        <taxon>Eukaryota</taxon>
        <taxon>Viridiplantae</taxon>
        <taxon>Streptophyta</taxon>
        <taxon>Embryophyta</taxon>
        <taxon>Tracheophyta</taxon>
        <taxon>Spermatophyta</taxon>
        <taxon>Magnoliopsida</taxon>
        <taxon>Ranunculales</taxon>
        <taxon>Papaveraceae</taxon>
        <taxon>Papaveroideae</taxon>
        <taxon>Macleaya</taxon>
    </lineage>
</organism>
<dbReference type="InParanoid" id="A0A200Q2W8"/>
<proteinExistence type="predicted"/>
<dbReference type="EMBL" id="MVGT01003254">
    <property type="protein sequence ID" value="OVA04807.1"/>
    <property type="molecule type" value="Genomic_DNA"/>
</dbReference>
<evidence type="ECO:0000313" key="1">
    <source>
        <dbReference type="EMBL" id="OVA04807.1"/>
    </source>
</evidence>
<keyword evidence="2" id="KW-1185">Reference proteome</keyword>
<reference evidence="1 2" key="1">
    <citation type="journal article" date="2017" name="Mol. Plant">
        <title>The Genome of Medicinal Plant Macleaya cordata Provides New Insights into Benzylisoquinoline Alkaloids Metabolism.</title>
        <authorList>
            <person name="Liu X."/>
            <person name="Liu Y."/>
            <person name="Huang P."/>
            <person name="Ma Y."/>
            <person name="Qing Z."/>
            <person name="Tang Q."/>
            <person name="Cao H."/>
            <person name="Cheng P."/>
            <person name="Zheng Y."/>
            <person name="Yuan Z."/>
            <person name="Zhou Y."/>
            <person name="Liu J."/>
            <person name="Tang Z."/>
            <person name="Zhuo Y."/>
            <person name="Zhang Y."/>
            <person name="Yu L."/>
            <person name="Huang J."/>
            <person name="Yang P."/>
            <person name="Peng Q."/>
            <person name="Zhang J."/>
            <person name="Jiang W."/>
            <person name="Zhang Z."/>
            <person name="Lin K."/>
            <person name="Ro D.K."/>
            <person name="Chen X."/>
            <person name="Xiong X."/>
            <person name="Shang Y."/>
            <person name="Huang S."/>
            <person name="Zeng J."/>
        </authorList>
    </citation>
    <scope>NUCLEOTIDE SEQUENCE [LARGE SCALE GENOMIC DNA]</scope>
    <source>
        <strain evidence="2">cv. BLH2017</strain>
        <tissue evidence="1">Root</tissue>
    </source>
</reference>
<dbReference type="Proteomes" id="UP000195402">
    <property type="component" value="Unassembled WGS sequence"/>
</dbReference>
<accession>A0A200Q2W8</accession>
<comment type="caution">
    <text evidence="1">The sequence shown here is derived from an EMBL/GenBank/DDBJ whole genome shotgun (WGS) entry which is preliminary data.</text>
</comment>
<gene>
    <name evidence="1" type="ORF">BVC80_8655g4</name>
</gene>
<evidence type="ECO:0000313" key="2">
    <source>
        <dbReference type="Proteomes" id="UP000195402"/>
    </source>
</evidence>
<protein>
    <submittedName>
        <fullName evidence="1">Uncharacterized protein</fullName>
    </submittedName>
</protein>